<dbReference type="GeneID" id="40306076"/>
<dbReference type="AlphaFoldDB" id="A0A2A9MR09"/>
<dbReference type="EMBL" id="NWUJ01000001">
    <property type="protein sequence ID" value="PFH38672.1"/>
    <property type="molecule type" value="Genomic_DNA"/>
</dbReference>
<dbReference type="Gene3D" id="3.50.4.10">
    <property type="entry name" value="Hepatocyte Growth Factor"/>
    <property type="match status" value="1"/>
</dbReference>
<accession>A0A2A9MR09</accession>
<feature type="compositionally biased region" description="Basic residues" evidence="1">
    <location>
        <begin position="94"/>
        <end position="104"/>
    </location>
</feature>
<dbReference type="KEGG" id="bbes:BESB_010140"/>
<organism evidence="2 3">
    <name type="scientific">Besnoitia besnoiti</name>
    <name type="common">Apicomplexan protozoan</name>
    <dbReference type="NCBI Taxonomy" id="94643"/>
    <lineage>
        <taxon>Eukaryota</taxon>
        <taxon>Sar</taxon>
        <taxon>Alveolata</taxon>
        <taxon>Apicomplexa</taxon>
        <taxon>Conoidasida</taxon>
        <taxon>Coccidia</taxon>
        <taxon>Eucoccidiorida</taxon>
        <taxon>Eimeriorina</taxon>
        <taxon>Sarcocystidae</taxon>
        <taxon>Besnoitia</taxon>
    </lineage>
</organism>
<dbReference type="RefSeq" id="XP_029222681.1">
    <property type="nucleotide sequence ID" value="XM_029359768.1"/>
</dbReference>
<comment type="caution">
    <text evidence="2">The sequence shown here is derived from an EMBL/GenBank/DDBJ whole genome shotgun (WGS) entry which is preliminary data.</text>
</comment>
<keyword evidence="3" id="KW-1185">Reference proteome</keyword>
<feature type="region of interest" description="Disordered" evidence="1">
    <location>
        <begin position="74"/>
        <end position="104"/>
    </location>
</feature>
<evidence type="ECO:0000313" key="3">
    <source>
        <dbReference type="Proteomes" id="UP000224006"/>
    </source>
</evidence>
<gene>
    <name evidence="2" type="ORF">BESB_010140</name>
</gene>
<feature type="compositionally biased region" description="Basic and acidic residues" evidence="1">
    <location>
        <begin position="84"/>
        <end position="93"/>
    </location>
</feature>
<dbReference type="SUPFAM" id="SSF57414">
    <property type="entry name" value="Hairpin loop containing domain-like"/>
    <property type="match status" value="1"/>
</dbReference>
<dbReference type="VEuPathDB" id="ToxoDB:BESB_010140"/>
<name>A0A2A9MR09_BESBE</name>
<reference evidence="2 3" key="1">
    <citation type="submission" date="2017-09" db="EMBL/GenBank/DDBJ databases">
        <title>Genome sequencing of Besnoitia besnoiti strain Bb-Ger1.</title>
        <authorList>
            <person name="Schares G."/>
            <person name="Venepally P."/>
            <person name="Lorenzi H.A."/>
        </authorList>
    </citation>
    <scope>NUCLEOTIDE SEQUENCE [LARGE SCALE GENOMIC DNA]</scope>
    <source>
        <strain evidence="2 3">Bb-Ger1</strain>
    </source>
</reference>
<protein>
    <submittedName>
        <fullName evidence="2">PAN domain-containing protein</fullName>
    </submittedName>
</protein>
<evidence type="ECO:0000313" key="2">
    <source>
        <dbReference type="EMBL" id="PFH38672.1"/>
    </source>
</evidence>
<evidence type="ECO:0000256" key="1">
    <source>
        <dbReference type="SAM" id="MobiDB-lite"/>
    </source>
</evidence>
<dbReference type="Proteomes" id="UP000224006">
    <property type="component" value="Chromosome I"/>
</dbReference>
<sequence>MLLADTVYGGPVLVSGETFSPYDCQIWCTDTDPCDFWTRQAGTAGGKRTCHLMTEEAFGTASRFVGAVSGPRGWCENQEPTDDAEVKTLEMHTQRRRSQNTRDT</sequence>
<proteinExistence type="predicted"/>